<dbReference type="AlphaFoldDB" id="A0A1U8ALQ2"/>
<dbReference type="Pfam" id="PF05368">
    <property type="entry name" value="NmrA"/>
    <property type="match status" value="1"/>
</dbReference>
<organism evidence="4 5">
    <name type="scientific">Nelumbo nucifera</name>
    <name type="common">Sacred lotus</name>
    <dbReference type="NCBI Taxonomy" id="4432"/>
    <lineage>
        <taxon>Eukaryota</taxon>
        <taxon>Viridiplantae</taxon>
        <taxon>Streptophyta</taxon>
        <taxon>Embryophyta</taxon>
        <taxon>Tracheophyta</taxon>
        <taxon>Spermatophyta</taxon>
        <taxon>Magnoliopsida</taxon>
        <taxon>Proteales</taxon>
        <taxon>Nelumbonaceae</taxon>
        <taxon>Nelumbo</taxon>
    </lineage>
</organism>
<protein>
    <submittedName>
        <fullName evidence="5">Probable pinoresinol-lariciresinol reductase 3</fullName>
    </submittedName>
</protein>
<dbReference type="GO" id="GO:0009807">
    <property type="term" value="P:lignan biosynthetic process"/>
    <property type="evidence" value="ECO:0000318"/>
    <property type="project" value="GO_Central"/>
</dbReference>
<dbReference type="eggNOG" id="ENOG502QTF0">
    <property type="taxonomic scope" value="Eukaryota"/>
</dbReference>
<evidence type="ECO:0000313" key="5">
    <source>
        <dbReference type="RefSeq" id="XP_010263626.1"/>
    </source>
</evidence>
<dbReference type="InterPro" id="IPR045312">
    <property type="entry name" value="PCBER-like"/>
</dbReference>
<evidence type="ECO:0000313" key="4">
    <source>
        <dbReference type="Proteomes" id="UP000189703"/>
    </source>
</evidence>
<name>A0A1U8ALQ2_NELNU</name>
<dbReference type="CDD" id="cd05259">
    <property type="entry name" value="PCBER_SDR_a"/>
    <property type="match status" value="1"/>
</dbReference>
<evidence type="ECO:0000256" key="2">
    <source>
        <dbReference type="ARBA" id="ARBA00023002"/>
    </source>
</evidence>
<dbReference type="Proteomes" id="UP000189703">
    <property type="component" value="Unplaced"/>
</dbReference>
<feature type="domain" description="NmrA-like" evidence="3">
    <location>
        <begin position="3"/>
        <end position="303"/>
    </location>
</feature>
<dbReference type="RefSeq" id="XP_010263626.1">
    <property type="nucleotide sequence ID" value="XM_010265324.2"/>
</dbReference>
<dbReference type="InterPro" id="IPR050608">
    <property type="entry name" value="NmrA-type/Isoflavone_red_sf"/>
</dbReference>
<dbReference type="OMA" id="TPYPENM"/>
<dbReference type="PANTHER" id="PTHR43349">
    <property type="entry name" value="PINORESINOL REDUCTASE-RELATED"/>
    <property type="match status" value="1"/>
</dbReference>
<dbReference type="PANTHER" id="PTHR43349:SF34">
    <property type="entry name" value="PINORESINOL-LARICIRESINOL REDUCTASE 3-RELATED"/>
    <property type="match status" value="1"/>
</dbReference>
<keyword evidence="4" id="KW-1185">Reference proteome</keyword>
<evidence type="ECO:0000256" key="1">
    <source>
        <dbReference type="ARBA" id="ARBA00022857"/>
    </source>
</evidence>
<dbReference type="SUPFAM" id="SSF51735">
    <property type="entry name" value="NAD(P)-binding Rossmann-fold domains"/>
    <property type="match status" value="1"/>
</dbReference>
<proteinExistence type="predicted"/>
<dbReference type="KEGG" id="nnu:104601837"/>
<dbReference type="FunCoup" id="A0A1U8ALQ2">
    <property type="interactions" value="220"/>
</dbReference>
<keyword evidence="1" id="KW-0521">NADP</keyword>
<dbReference type="InterPro" id="IPR036291">
    <property type="entry name" value="NAD(P)-bd_dom_sf"/>
</dbReference>
<dbReference type="GO" id="GO:0050664">
    <property type="term" value="F:oxidoreductase activity, acting on NAD(P)H, oxygen as acceptor"/>
    <property type="evidence" value="ECO:0000318"/>
    <property type="project" value="GO_Central"/>
</dbReference>
<gene>
    <name evidence="5" type="primary">LOC104601837</name>
</gene>
<dbReference type="Gene3D" id="3.40.50.720">
    <property type="entry name" value="NAD(P)-binding Rossmann-like Domain"/>
    <property type="match status" value="1"/>
</dbReference>
<reference evidence="5" key="1">
    <citation type="submission" date="2025-08" db="UniProtKB">
        <authorList>
            <consortium name="RefSeq"/>
        </authorList>
    </citation>
    <scope>IDENTIFICATION</scope>
</reference>
<dbReference type="GeneID" id="104601837"/>
<sequence>MAKSRILVIGATGNLGYHLAKASLDYGHTTVALVRESAFSHPEKSLKLETLSNAGAKLLKGSLQHLSSIIEAVEQVDVVICAIPAKQVLDQKLLIRAIKQAGCIKRFIPSEFGVNPDKVQISDLDYNFYSRKSEIRRAIESENIPYTYIACNFFTSFLLPSLVQLGHKTPPMDRVKIYGDGNTKAVFVKESDVAAFTISTVDDPRTLNKVLYLRPPGNVFSMNELVEIWETKIMKKLEKVYIPEEQLLKDIQETPYPNNMEMVFTYSAFIRGDHTYFDIKSSGGLEGTELYPHVRYTTVGEYLDTRL</sequence>
<accession>A0A1U8ALQ2</accession>
<evidence type="ECO:0000259" key="3">
    <source>
        <dbReference type="Pfam" id="PF05368"/>
    </source>
</evidence>
<dbReference type="Gene3D" id="3.90.25.10">
    <property type="entry name" value="UDP-galactose 4-epimerase, domain 1"/>
    <property type="match status" value="1"/>
</dbReference>
<keyword evidence="2" id="KW-0560">Oxidoreductase</keyword>
<dbReference type="OrthoDB" id="419598at2759"/>
<dbReference type="InterPro" id="IPR008030">
    <property type="entry name" value="NmrA-like"/>
</dbReference>